<evidence type="ECO:0000313" key="2">
    <source>
        <dbReference type="EMBL" id="WAQ82653.1"/>
    </source>
</evidence>
<evidence type="ECO:0000313" key="3">
    <source>
        <dbReference type="Proteomes" id="UP001164743"/>
    </source>
</evidence>
<reference evidence="2" key="1">
    <citation type="submission" date="2022-10" db="EMBL/GenBank/DDBJ databases">
        <title>Puccinia triticina Genome sequencing and assembly.</title>
        <authorList>
            <person name="Li C."/>
        </authorList>
    </citation>
    <scope>NUCLEOTIDE SEQUENCE</scope>
    <source>
        <strain evidence="2">Pt15</strain>
    </source>
</reference>
<feature type="compositionally biased region" description="Basic and acidic residues" evidence="1">
    <location>
        <begin position="488"/>
        <end position="498"/>
    </location>
</feature>
<feature type="region of interest" description="Disordered" evidence="1">
    <location>
        <begin position="271"/>
        <end position="290"/>
    </location>
</feature>
<feature type="compositionally biased region" description="Polar residues" evidence="1">
    <location>
        <begin position="431"/>
        <end position="440"/>
    </location>
</feature>
<organism evidence="2 3">
    <name type="scientific">Puccinia triticina</name>
    <dbReference type="NCBI Taxonomy" id="208348"/>
    <lineage>
        <taxon>Eukaryota</taxon>
        <taxon>Fungi</taxon>
        <taxon>Dikarya</taxon>
        <taxon>Basidiomycota</taxon>
        <taxon>Pucciniomycotina</taxon>
        <taxon>Pucciniomycetes</taxon>
        <taxon>Pucciniales</taxon>
        <taxon>Pucciniaceae</taxon>
        <taxon>Puccinia</taxon>
    </lineage>
</organism>
<feature type="region of interest" description="Disordered" evidence="1">
    <location>
        <begin position="419"/>
        <end position="440"/>
    </location>
</feature>
<feature type="region of interest" description="Disordered" evidence="1">
    <location>
        <begin position="1"/>
        <end position="131"/>
    </location>
</feature>
<gene>
    <name evidence="2" type="ORF">PtA15_3A16</name>
</gene>
<evidence type="ECO:0000256" key="1">
    <source>
        <dbReference type="SAM" id="MobiDB-lite"/>
    </source>
</evidence>
<feature type="compositionally biased region" description="Basic residues" evidence="1">
    <location>
        <begin position="1"/>
        <end position="11"/>
    </location>
</feature>
<feature type="compositionally biased region" description="Polar residues" evidence="1">
    <location>
        <begin position="279"/>
        <end position="290"/>
    </location>
</feature>
<dbReference type="Proteomes" id="UP001164743">
    <property type="component" value="Chromosome 3A"/>
</dbReference>
<keyword evidence="3" id="KW-1185">Reference proteome</keyword>
<dbReference type="GeneID" id="77807995"/>
<feature type="compositionally biased region" description="Low complexity" evidence="1">
    <location>
        <begin position="120"/>
        <end position="131"/>
    </location>
</feature>
<proteinExistence type="predicted"/>
<dbReference type="RefSeq" id="XP_053018208.1">
    <property type="nucleotide sequence ID" value="XM_053167111.1"/>
</dbReference>
<feature type="region of interest" description="Disordered" evidence="1">
    <location>
        <begin position="303"/>
        <end position="370"/>
    </location>
</feature>
<protein>
    <recommendedName>
        <fullName evidence="4">SAP domain-containing protein</fullName>
    </recommendedName>
</protein>
<feature type="compositionally biased region" description="Polar residues" evidence="1">
    <location>
        <begin position="346"/>
        <end position="360"/>
    </location>
</feature>
<feature type="region of interest" description="Disordered" evidence="1">
    <location>
        <begin position="460"/>
        <end position="531"/>
    </location>
</feature>
<name>A0ABY7CCK6_9BASI</name>
<dbReference type="EMBL" id="CP110423">
    <property type="protein sequence ID" value="WAQ82653.1"/>
    <property type="molecule type" value="Genomic_DNA"/>
</dbReference>
<feature type="region of interest" description="Disordered" evidence="1">
    <location>
        <begin position="206"/>
        <end position="265"/>
    </location>
</feature>
<accession>A0ABY7CCK6</accession>
<sequence length="769" mass="85930">MPPRGQARKKLQPSPPRLGGQVTSRRTRSGRNFAPESTDVLGQQENDDSSSRLRTPRRAKQNRVTQSPPPPVGAKGRKRKVLVVESDEEEEVRPPRRPRRGRSPKRLTHCPRDKDRNAASTTSFDFTQSSSCTAPPVVTFPWGFSIPIAELTQADKTQLQFSRVSEADLAKVLTRIGCSVAGQSKTQLVQLCIAYALTIHQLPPLEPTLPTEPSQHQPNDLPLEPNQHQPIESDPQHQRRSSSADPINHSDPELQTPKASGSRETDLIQLETPVCRPNQVPSCTNRVPNQSTININFSSNALSDRQISSEATPRGTLPDDYDEIVPAIPLPMPQTSDAPMTDRNDPSPNESGNRVTPQDNNQRHPPPANLWSQATQTDILRILQVHTEKLSLIQDDIASAAENYRDIMEKLDGLHDKVDHQATRRTREKQTSTIDPSTVSRSGKFKKLIGLLFESLFGLPEGAILPPPPPTAREKKSWLRGVAASTRDNPEPDTHSDSEASETNSNSSEDISDPHFPYRRTGGPGHVSASQEQLKIMHDMMKEKGMRRFRFDFNLALSAPENRLCLNLAKDIFVCLAECDEYDGLRPEEKDPGVVLYHLTTYVKERYARKVRAANSWTPDEQTKNTNIVKRNARRTNLKAARLESAIEIGGLNHFLPVIKNACSDDETDDEALSAAPVASTSRRVSAGTKRHTKKFCKVRRLPWRSQALTEAFVALDEYRDRKKGGHLTSAKGDWLQLQDPVFLNSLEVNTSSDFPIKSILNQIKRSFR</sequence>
<evidence type="ECO:0008006" key="4">
    <source>
        <dbReference type="Google" id="ProtNLM"/>
    </source>
</evidence>
<feature type="compositionally biased region" description="Basic residues" evidence="1">
    <location>
        <begin position="95"/>
        <end position="109"/>
    </location>
</feature>